<sequence>MNIKELGKMMEELLGLNYPAVAVKLAKSPGDIPEGYSEIKDKIRHCEMVQKVRKEGIKFYATNENHLCKGGAHNIGVNQSPNIEDLEIKLHVKLGNFKTYESSKKTMELVPKIREQMYASVYAPLSDADFKPDSIVVVTTPKIGLRLSQALLYSKGGRIHASFAGTQSLCGDAVAAVKLSGTANATLACNGSRKYAKIEDNEMVVAFPPSELENIIDALKHFREVWG</sequence>
<evidence type="ECO:0008006" key="3">
    <source>
        <dbReference type="Google" id="ProtNLM"/>
    </source>
</evidence>
<dbReference type="AlphaFoldDB" id="A6UV41"/>
<evidence type="ECO:0000313" key="1">
    <source>
        <dbReference type="EMBL" id="ABR56363.1"/>
    </source>
</evidence>
<gene>
    <name evidence="1" type="ordered locus">Maeo_0780</name>
</gene>
<dbReference type="PANTHER" id="PTHR37954:SF3">
    <property type="entry name" value="DUF169 DOMAIN-CONTAINING PROTEIN"/>
    <property type="match status" value="1"/>
</dbReference>
<dbReference type="RefSeq" id="WP_011973495.1">
    <property type="nucleotide sequence ID" value="NC_009635.1"/>
</dbReference>
<dbReference type="eggNOG" id="arCOG02289">
    <property type="taxonomic scope" value="Archaea"/>
</dbReference>
<dbReference type="PANTHER" id="PTHR37954">
    <property type="entry name" value="BLL4979 PROTEIN"/>
    <property type="match status" value="1"/>
</dbReference>
<reference evidence="1" key="1">
    <citation type="submission" date="2007-06" db="EMBL/GenBank/DDBJ databases">
        <title>Complete sequence of Methanococcus aeolicus Nankai-3.</title>
        <authorList>
            <consortium name="US DOE Joint Genome Institute"/>
            <person name="Copeland A."/>
            <person name="Lucas S."/>
            <person name="Lapidus A."/>
            <person name="Barry K."/>
            <person name="Glavina del Rio T."/>
            <person name="Dalin E."/>
            <person name="Tice H."/>
            <person name="Pitluck S."/>
            <person name="Chain P."/>
            <person name="Malfatti S."/>
            <person name="Shin M."/>
            <person name="Vergez L."/>
            <person name="Schmutz J."/>
            <person name="Larimer F."/>
            <person name="Land M."/>
            <person name="Hauser L."/>
            <person name="Kyrpides N."/>
            <person name="Lykidis A."/>
            <person name="Sieprawska-Lupa M."/>
            <person name="Whitman W.B."/>
            <person name="Richardson P."/>
        </authorList>
    </citation>
    <scope>NUCLEOTIDE SEQUENCE [LARGE SCALE GENOMIC DNA]</scope>
    <source>
        <strain evidence="1">Nankai-3</strain>
    </source>
</reference>
<protein>
    <recommendedName>
        <fullName evidence="3">DUF169 domain-containing protein</fullName>
    </recommendedName>
</protein>
<name>A6UV41_META3</name>
<dbReference type="OrthoDB" id="89232at2157"/>
<dbReference type="KEGG" id="mae:Maeo_0780"/>
<dbReference type="InterPro" id="IPR003748">
    <property type="entry name" value="DUF169"/>
</dbReference>
<dbReference type="Pfam" id="PF02596">
    <property type="entry name" value="DUF169"/>
    <property type="match status" value="1"/>
</dbReference>
<dbReference type="GeneID" id="5326242"/>
<evidence type="ECO:0000313" key="2">
    <source>
        <dbReference type="Proteomes" id="UP000001106"/>
    </source>
</evidence>
<organism evidence="1 2">
    <name type="scientific">Methanococcus aeolicus (strain ATCC BAA-1280 / DSM 17508 / OCM 812 / Nankai-3)</name>
    <dbReference type="NCBI Taxonomy" id="419665"/>
    <lineage>
        <taxon>Archaea</taxon>
        <taxon>Methanobacteriati</taxon>
        <taxon>Methanobacteriota</taxon>
        <taxon>Methanomada group</taxon>
        <taxon>Methanococci</taxon>
        <taxon>Methanococcales</taxon>
        <taxon>Methanococcaceae</taxon>
        <taxon>Methanococcus</taxon>
    </lineage>
</organism>
<accession>A6UV41</accession>
<dbReference type="Proteomes" id="UP000001106">
    <property type="component" value="Chromosome"/>
</dbReference>
<dbReference type="EMBL" id="CP000743">
    <property type="protein sequence ID" value="ABR56363.1"/>
    <property type="molecule type" value="Genomic_DNA"/>
</dbReference>
<dbReference type="HOGENOM" id="CLU_074324_1_0_2"/>
<keyword evidence="2" id="KW-1185">Reference proteome</keyword>
<dbReference type="STRING" id="419665.Maeo_0780"/>
<proteinExistence type="predicted"/>